<dbReference type="Proteomes" id="UP000199675">
    <property type="component" value="Unassembled WGS sequence"/>
</dbReference>
<proteinExistence type="predicted"/>
<evidence type="ECO:0000259" key="1">
    <source>
        <dbReference type="Pfam" id="PF19837"/>
    </source>
</evidence>
<dbReference type="AlphaFoldDB" id="A0A1H2SQ81"/>
<feature type="domain" description="DUF6316" evidence="1">
    <location>
        <begin position="81"/>
        <end position="118"/>
    </location>
</feature>
<gene>
    <name evidence="2" type="ORF">SAMN04487960_102196</name>
</gene>
<dbReference type="InterPro" id="IPR045630">
    <property type="entry name" value="DUF6316"/>
</dbReference>
<protein>
    <recommendedName>
        <fullName evidence="1">DUF6316 domain-containing protein</fullName>
    </recommendedName>
</protein>
<keyword evidence="3" id="KW-1185">Reference proteome</keyword>
<dbReference type="Pfam" id="PF19837">
    <property type="entry name" value="DUF6316"/>
    <property type="match status" value="1"/>
</dbReference>
<sequence>MAEATSTGVTMADWRGMGKVHAESQNLMELIDVRWRVISKRRYSFLLITILTKYFDDSGECSMNVMTNLASRPKELFEVDKRLLVENNQWYVRTREVPQLGPFASRDEAISGLHQHIELWNRNELPSIIPFMPASTVHRLEDCDVPHCGLCAELALLRDCATPRPSVR</sequence>
<accession>A0A1H2SQ81</accession>
<organism evidence="2 3">
    <name type="scientific">Marinobacter mobilis</name>
    <dbReference type="NCBI Taxonomy" id="488533"/>
    <lineage>
        <taxon>Bacteria</taxon>
        <taxon>Pseudomonadati</taxon>
        <taxon>Pseudomonadota</taxon>
        <taxon>Gammaproteobacteria</taxon>
        <taxon>Pseudomonadales</taxon>
        <taxon>Marinobacteraceae</taxon>
        <taxon>Marinobacter</taxon>
    </lineage>
</organism>
<dbReference type="STRING" id="488533.SAMN04487960_102196"/>
<evidence type="ECO:0000313" key="3">
    <source>
        <dbReference type="Proteomes" id="UP000199675"/>
    </source>
</evidence>
<evidence type="ECO:0000313" key="2">
    <source>
        <dbReference type="EMBL" id="SDW33687.1"/>
    </source>
</evidence>
<name>A0A1H2SQ81_9GAMM</name>
<reference evidence="2 3" key="1">
    <citation type="submission" date="2016-10" db="EMBL/GenBank/DDBJ databases">
        <authorList>
            <person name="de Groot N.N."/>
        </authorList>
    </citation>
    <scope>NUCLEOTIDE SEQUENCE [LARGE SCALE GENOMIC DNA]</scope>
    <source>
        <strain evidence="2 3">CGMCC 1.7059</strain>
    </source>
</reference>
<dbReference type="EMBL" id="FNNE01000002">
    <property type="protein sequence ID" value="SDW33687.1"/>
    <property type="molecule type" value="Genomic_DNA"/>
</dbReference>